<keyword evidence="7" id="KW-1185">Reference proteome</keyword>
<evidence type="ECO:0000256" key="4">
    <source>
        <dbReference type="ARBA" id="ARBA00023163"/>
    </source>
</evidence>
<evidence type="ECO:0000313" key="6">
    <source>
        <dbReference type="EMBL" id="MBF4501287.1"/>
    </source>
</evidence>
<name>A0A8J7G4L3_9BACL</name>
<reference evidence="6" key="1">
    <citation type="submission" date="2020-11" db="EMBL/GenBank/DDBJ databases">
        <title>Multidrug resistant novel bacterium Savagea serpentis sp. nov., isolated from the scats of a vine snake (Ahaetulla nasuta).</title>
        <authorList>
            <person name="Venkata Ramana V."/>
            <person name="Vikas Patil S."/>
            <person name="Yogita Lugani V."/>
        </authorList>
    </citation>
    <scope>NUCLEOTIDE SEQUENCE</scope>
    <source>
        <strain evidence="6">SN6</strain>
    </source>
</reference>
<dbReference type="PANTHER" id="PTHR30204">
    <property type="entry name" value="REDOX-CYCLING DRUG-SENSING TRANSCRIPTIONAL ACTIVATOR SOXR"/>
    <property type="match status" value="1"/>
</dbReference>
<dbReference type="SMART" id="SM00422">
    <property type="entry name" value="HTH_MERR"/>
    <property type="match status" value="1"/>
</dbReference>
<keyword evidence="1" id="KW-0678">Repressor</keyword>
<evidence type="ECO:0000256" key="1">
    <source>
        <dbReference type="ARBA" id="ARBA00022491"/>
    </source>
</evidence>
<feature type="domain" description="HTH merR-type" evidence="5">
    <location>
        <begin position="1"/>
        <end position="69"/>
    </location>
</feature>
<dbReference type="InterPro" id="IPR047057">
    <property type="entry name" value="MerR_fam"/>
</dbReference>
<dbReference type="PANTHER" id="PTHR30204:SF69">
    <property type="entry name" value="MERR-FAMILY TRANSCRIPTIONAL REGULATOR"/>
    <property type="match status" value="1"/>
</dbReference>
<dbReference type="InterPro" id="IPR009061">
    <property type="entry name" value="DNA-bd_dom_put_sf"/>
</dbReference>
<dbReference type="GO" id="GO:0003700">
    <property type="term" value="F:DNA-binding transcription factor activity"/>
    <property type="evidence" value="ECO:0007669"/>
    <property type="project" value="InterPro"/>
</dbReference>
<evidence type="ECO:0000259" key="5">
    <source>
        <dbReference type="PROSITE" id="PS50937"/>
    </source>
</evidence>
<organism evidence="6 7">
    <name type="scientific">Savagea serpentis</name>
    <dbReference type="NCBI Taxonomy" id="2785297"/>
    <lineage>
        <taxon>Bacteria</taxon>
        <taxon>Bacillati</taxon>
        <taxon>Bacillota</taxon>
        <taxon>Bacilli</taxon>
        <taxon>Bacillales</taxon>
        <taxon>Caryophanaceae</taxon>
        <taxon>Savagea</taxon>
    </lineage>
</organism>
<proteinExistence type="predicted"/>
<dbReference type="GO" id="GO:0003677">
    <property type="term" value="F:DNA binding"/>
    <property type="evidence" value="ECO:0007669"/>
    <property type="project" value="UniProtKB-KW"/>
</dbReference>
<accession>A0A8J7G4L3</accession>
<protein>
    <submittedName>
        <fullName evidence="6">MerR family transcriptional regulator</fullName>
    </submittedName>
</protein>
<keyword evidence="3" id="KW-0238">DNA-binding</keyword>
<gene>
    <name evidence="6" type="ORF">IRY55_07930</name>
</gene>
<dbReference type="InterPro" id="IPR000551">
    <property type="entry name" value="MerR-type_HTH_dom"/>
</dbReference>
<evidence type="ECO:0000313" key="7">
    <source>
        <dbReference type="Proteomes" id="UP000622653"/>
    </source>
</evidence>
<comment type="caution">
    <text evidence="6">The sequence shown here is derived from an EMBL/GenBank/DDBJ whole genome shotgun (WGS) entry which is preliminary data.</text>
</comment>
<dbReference type="RefSeq" id="WP_194562771.1">
    <property type="nucleotide sequence ID" value="NZ_JADKPV010000003.1"/>
</dbReference>
<dbReference type="EMBL" id="JADKPV010000003">
    <property type="protein sequence ID" value="MBF4501287.1"/>
    <property type="molecule type" value="Genomic_DNA"/>
</dbReference>
<dbReference type="Proteomes" id="UP000622653">
    <property type="component" value="Unassembled WGS sequence"/>
</dbReference>
<keyword evidence="2" id="KW-0805">Transcription regulation</keyword>
<evidence type="ECO:0000256" key="2">
    <source>
        <dbReference type="ARBA" id="ARBA00023015"/>
    </source>
</evidence>
<dbReference type="Pfam" id="PF13411">
    <property type="entry name" value="MerR_1"/>
    <property type="match status" value="1"/>
</dbReference>
<dbReference type="AlphaFoldDB" id="A0A8J7G4L3"/>
<dbReference type="PROSITE" id="PS50937">
    <property type="entry name" value="HTH_MERR_2"/>
    <property type="match status" value="1"/>
</dbReference>
<evidence type="ECO:0000256" key="3">
    <source>
        <dbReference type="ARBA" id="ARBA00023125"/>
    </source>
</evidence>
<dbReference type="SUPFAM" id="SSF46955">
    <property type="entry name" value="Putative DNA-binding domain"/>
    <property type="match status" value="1"/>
</dbReference>
<sequence>MKTIREVCEAFGLTPRTLRYYEELGLLTPVRTETNQRRYDKKELAKLKLIARGKRFNFTLSEIKEMILLFDVDRTGRAQLERTIEYGQEKMEEIDSMIEELKTIRRELSWLDRTFREKLEELKGGE</sequence>
<keyword evidence="4" id="KW-0804">Transcription</keyword>
<dbReference type="PRINTS" id="PR00040">
    <property type="entry name" value="HTHMERR"/>
</dbReference>
<dbReference type="Gene3D" id="1.10.1660.10">
    <property type="match status" value="1"/>
</dbReference>